<dbReference type="GO" id="GO:0005829">
    <property type="term" value="C:cytosol"/>
    <property type="evidence" value="ECO:0007669"/>
    <property type="project" value="TreeGrafter"/>
</dbReference>
<reference evidence="2 3" key="1">
    <citation type="submission" date="2017-04" db="EMBL/GenBank/DDBJ databases">
        <authorList>
            <person name="Afonso C.L."/>
            <person name="Miller P.J."/>
            <person name="Scott M.A."/>
            <person name="Spackman E."/>
            <person name="Goraichik I."/>
            <person name="Dimitrov K.M."/>
            <person name="Suarez D.L."/>
            <person name="Swayne D.E."/>
        </authorList>
    </citation>
    <scope>NUCLEOTIDE SEQUENCE [LARGE SCALE GENOMIC DNA]</scope>
    <source>
        <strain evidence="2 3">DSM 12816</strain>
    </source>
</reference>
<dbReference type="PANTHER" id="PTHR33221:SF5">
    <property type="entry name" value="HTH-TYPE TRANSCRIPTIONAL REGULATOR ISCR"/>
    <property type="match status" value="1"/>
</dbReference>
<sequence length="148" mass="16411">MKVSAKGRYGLAAMISISQSYSAKEYITVSSIAEKLGISKIYLEQVFSQLKRAGLVASVKGAQGGYRLARAPKRITAFEILSATENSLLEKPEKTVARKSPEIESAMQVAVFKPLSRVMEAALRQITLYDLVAETERHRANSDFMFYI</sequence>
<dbReference type="InterPro" id="IPR030489">
    <property type="entry name" value="TR_Rrf2-type_CS"/>
</dbReference>
<dbReference type="Proteomes" id="UP000192790">
    <property type="component" value="Unassembled WGS sequence"/>
</dbReference>
<organism evidence="2 3">
    <name type="scientific">Papillibacter cinnamivorans DSM 12816</name>
    <dbReference type="NCBI Taxonomy" id="1122930"/>
    <lineage>
        <taxon>Bacteria</taxon>
        <taxon>Bacillati</taxon>
        <taxon>Bacillota</taxon>
        <taxon>Clostridia</taxon>
        <taxon>Eubacteriales</taxon>
        <taxon>Oscillospiraceae</taxon>
        <taxon>Papillibacter</taxon>
    </lineage>
</organism>
<dbReference type="EMBL" id="FWXW01000002">
    <property type="protein sequence ID" value="SMC48480.1"/>
    <property type="molecule type" value="Genomic_DNA"/>
</dbReference>
<name>A0A1W1ZIW5_9FIRM</name>
<dbReference type="RefSeq" id="WP_084233787.1">
    <property type="nucleotide sequence ID" value="NZ_FWXW01000002.1"/>
</dbReference>
<accession>A0A1W1ZIW5</accession>
<dbReference type="InterPro" id="IPR036388">
    <property type="entry name" value="WH-like_DNA-bd_sf"/>
</dbReference>
<gene>
    <name evidence="2" type="ORF">SAMN02745168_1161</name>
</gene>
<dbReference type="NCBIfam" id="TIGR00738">
    <property type="entry name" value="rrf2_super"/>
    <property type="match status" value="1"/>
</dbReference>
<keyword evidence="1" id="KW-0238">DNA-binding</keyword>
<dbReference type="Pfam" id="PF02082">
    <property type="entry name" value="Rrf2"/>
    <property type="match status" value="1"/>
</dbReference>
<dbReference type="PANTHER" id="PTHR33221">
    <property type="entry name" value="WINGED HELIX-TURN-HELIX TRANSCRIPTIONAL REGULATOR, RRF2 FAMILY"/>
    <property type="match status" value="1"/>
</dbReference>
<dbReference type="PROSITE" id="PS01332">
    <property type="entry name" value="HTH_RRF2_1"/>
    <property type="match status" value="1"/>
</dbReference>
<evidence type="ECO:0000256" key="1">
    <source>
        <dbReference type="ARBA" id="ARBA00023125"/>
    </source>
</evidence>
<proteinExistence type="predicted"/>
<dbReference type="Gene3D" id="1.10.10.10">
    <property type="entry name" value="Winged helix-like DNA-binding domain superfamily/Winged helix DNA-binding domain"/>
    <property type="match status" value="1"/>
</dbReference>
<protein>
    <submittedName>
        <fullName evidence="2">Transcriptional regulator, BadM/Rrf2 family</fullName>
    </submittedName>
</protein>
<dbReference type="AlphaFoldDB" id="A0A1W1ZIW5"/>
<dbReference type="SUPFAM" id="SSF46785">
    <property type="entry name" value="Winged helix' DNA-binding domain"/>
    <property type="match status" value="1"/>
</dbReference>
<evidence type="ECO:0000313" key="3">
    <source>
        <dbReference type="Proteomes" id="UP000192790"/>
    </source>
</evidence>
<dbReference type="GO" id="GO:0003700">
    <property type="term" value="F:DNA-binding transcription factor activity"/>
    <property type="evidence" value="ECO:0007669"/>
    <property type="project" value="TreeGrafter"/>
</dbReference>
<dbReference type="InterPro" id="IPR000944">
    <property type="entry name" value="Tscrpt_reg_Rrf2"/>
</dbReference>
<dbReference type="OrthoDB" id="9808360at2"/>
<dbReference type="STRING" id="1122930.SAMN02745168_1161"/>
<dbReference type="GO" id="GO:0003677">
    <property type="term" value="F:DNA binding"/>
    <property type="evidence" value="ECO:0007669"/>
    <property type="project" value="UniProtKB-KW"/>
</dbReference>
<evidence type="ECO:0000313" key="2">
    <source>
        <dbReference type="EMBL" id="SMC48480.1"/>
    </source>
</evidence>
<keyword evidence="3" id="KW-1185">Reference proteome</keyword>
<dbReference type="InterPro" id="IPR036390">
    <property type="entry name" value="WH_DNA-bd_sf"/>
</dbReference>
<dbReference type="PROSITE" id="PS51197">
    <property type="entry name" value="HTH_RRF2_2"/>
    <property type="match status" value="1"/>
</dbReference>